<evidence type="ECO:0000256" key="4">
    <source>
        <dbReference type="ARBA" id="ARBA00013014"/>
    </source>
</evidence>
<evidence type="ECO:0000259" key="12">
    <source>
        <dbReference type="Pfam" id="PF02558"/>
    </source>
</evidence>
<evidence type="ECO:0000256" key="2">
    <source>
        <dbReference type="ARBA" id="ARBA00004994"/>
    </source>
</evidence>
<reference evidence="14 15" key="1">
    <citation type="submission" date="2019-07" db="EMBL/GenBank/DDBJ databases">
        <title>Whole genome shotgun sequence of Skermanella aerolata NBRC 106429.</title>
        <authorList>
            <person name="Hosoyama A."/>
            <person name="Uohara A."/>
            <person name="Ohji S."/>
            <person name="Ichikawa N."/>
        </authorList>
    </citation>
    <scope>NUCLEOTIDE SEQUENCE [LARGE SCALE GENOMIC DNA]</scope>
    <source>
        <strain evidence="14 15">NBRC 106429</strain>
    </source>
</reference>
<dbReference type="UniPathway" id="UPA00028">
    <property type="reaction ID" value="UER00004"/>
</dbReference>
<comment type="pathway">
    <text evidence="2 11">Cofactor biosynthesis; (R)-pantothenate biosynthesis; (R)-pantoate from 3-methyl-2-oxobutanoate: step 2/2.</text>
</comment>
<dbReference type="Gene3D" id="3.40.50.720">
    <property type="entry name" value="NAD(P)-binding Rossmann-like Domain"/>
    <property type="match status" value="1"/>
</dbReference>
<evidence type="ECO:0000256" key="5">
    <source>
        <dbReference type="ARBA" id="ARBA00019465"/>
    </source>
</evidence>
<evidence type="ECO:0000256" key="3">
    <source>
        <dbReference type="ARBA" id="ARBA00007870"/>
    </source>
</evidence>
<dbReference type="NCBIfam" id="NF005094">
    <property type="entry name" value="PRK06522.2-5"/>
    <property type="match status" value="1"/>
</dbReference>
<dbReference type="PANTHER" id="PTHR21708">
    <property type="entry name" value="PROBABLE 2-DEHYDROPANTOATE 2-REDUCTASE"/>
    <property type="match status" value="1"/>
</dbReference>
<dbReference type="InterPro" id="IPR013752">
    <property type="entry name" value="KPA_reductase"/>
</dbReference>
<evidence type="ECO:0000256" key="10">
    <source>
        <dbReference type="ARBA" id="ARBA00048793"/>
    </source>
</evidence>
<evidence type="ECO:0000259" key="13">
    <source>
        <dbReference type="Pfam" id="PF08546"/>
    </source>
</evidence>
<evidence type="ECO:0000256" key="6">
    <source>
        <dbReference type="ARBA" id="ARBA00022655"/>
    </source>
</evidence>
<dbReference type="NCBIfam" id="TIGR00745">
    <property type="entry name" value="apbA_panE"/>
    <property type="match status" value="1"/>
</dbReference>
<dbReference type="PANTHER" id="PTHR21708:SF26">
    <property type="entry name" value="2-DEHYDROPANTOATE 2-REDUCTASE"/>
    <property type="match status" value="1"/>
</dbReference>
<dbReference type="SUPFAM" id="SSF48179">
    <property type="entry name" value="6-phosphogluconate dehydrogenase C-terminal domain-like"/>
    <property type="match status" value="1"/>
</dbReference>
<dbReference type="Proteomes" id="UP000321523">
    <property type="component" value="Unassembled WGS sequence"/>
</dbReference>
<dbReference type="SUPFAM" id="SSF51735">
    <property type="entry name" value="NAD(P)-binding Rossmann-fold domains"/>
    <property type="match status" value="1"/>
</dbReference>
<keyword evidence="6 11" id="KW-0566">Pantothenate biosynthesis</keyword>
<dbReference type="Gene3D" id="1.10.1040.10">
    <property type="entry name" value="N-(1-d-carboxylethyl)-l-norvaline Dehydrogenase, domain 2"/>
    <property type="match status" value="1"/>
</dbReference>
<dbReference type="Pfam" id="PF02558">
    <property type="entry name" value="ApbA"/>
    <property type="match status" value="1"/>
</dbReference>
<dbReference type="Pfam" id="PF08546">
    <property type="entry name" value="ApbA_C"/>
    <property type="match status" value="1"/>
</dbReference>
<keyword evidence="15" id="KW-1185">Reference proteome</keyword>
<dbReference type="InterPro" id="IPR008927">
    <property type="entry name" value="6-PGluconate_DH-like_C_sf"/>
</dbReference>
<comment type="function">
    <text evidence="1 11">Catalyzes the NADPH-dependent reduction of ketopantoate into pantoic acid.</text>
</comment>
<dbReference type="EC" id="1.1.1.169" evidence="4 11"/>
<dbReference type="InterPro" id="IPR013328">
    <property type="entry name" value="6PGD_dom2"/>
</dbReference>
<feature type="domain" description="Ketopantoate reductase N-terminal" evidence="12">
    <location>
        <begin position="3"/>
        <end position="151"/>
    </location>
</feature>
<proteinExistence type="inferred from homology"/>
<dbReference type="InterPro" id="IPR036291">
    <property type="entry name" value="NAD(P)-bd_dom_sf"/>
</dbReference>
<evidence type="ECO:0000256" key="11">
    <source>
        <dbReference type="RuleBase" id="RU362068"/>
    </source>
</evidence>
<gene>
    <name evidence="14" type="ORF">SAE02_22050</name>
</gene>
<evidence type="ECO:0000313" key="14">
    <source>
        <dbReference type="EMBL" id="GEO38057.1"/>
    </source>
</evidence>
<dbReference type="GO" id="GO:0015940">
    <property type="term" value="P:pantothenate biosynthetic process"/>
    <property type="evidence" value="ECO:0007669"/>
    <property type="project" value="UniProtKB-UniPathway"/>
</dbReference>
<organism evidence="14 15">
    <name type="scientific">Skermanella aerolata</name>
    <dbReference type="NCBI Taxonomy" id="393310"/>
    <lineage>
        <taxon>Bacteria</taxon>
        <taxon>Pseudomonadati</taxon>
        <taxon>Pseudomonadota</taxon>
        <taxon>Alphaproteobacteria</taxon>
        <taxon>Rhodospirillales</taxon>
        <taxon>Azospirillaceae</taxon>
        <taxon>Skermanella</taxon>
    </lineage>
</organism>
<keyword evidence="7 11" id="KW-0521">NADP</keyword>
<sequence length="313" mass="32583">MRILVVGAGGIGGYYGGRLLNAGRDVTFLVRQRRAAQLAEAGLVVRSPHGDLDLPAPPTVLAQDIAAPFDLILLSCKAYDLEAAMDSLAPACGPDTLILPVLNGMRHMDLLTARFGASRVLGGLCLISVVLDPDGRVLHLNDLHGLTFGEPAGGRTSRVDAVAAELTGAGFDARLSGSILQDMWEKWIFIATGAGATCLMRAAIGDIVAAGADHVVTSLLAESSAIAASEGFPPRAAATERARDTYTKPGSTMTASMLRDMERGGPIEADQIVGDLLRRGGDPAANPTLRIVLGHLKAYEARRVREAAAGTAG</sequence>
<protein>
    <recommendedName>
        <fullName evidence="5 11">2-dehydropantoate 2-reductase</fullName>
        <ecNumber evidence="4 11">1.1.1.169</ecNumber>
    </recommendedName>
    <alternativeName>
        <fullName evidence="9 11">Ketopantoate reductase</fullName>
    </alternativeName>
</protein>
<dbReference type="InterPro" id="IPR013332">
    <property type="entry name" value="KPR_N"/>
</dbReference>
<dbReference type="RefSeq" id="WP_044428826.1">
    <property type="nucleotide sequence ID" value="NZ_BJYZ01000009.1"/>
</dbReference>
<comment type="catalytic activity">
    <reaction evidence="10 11">
        <text>(R)-pantoate + NADP(+) = 2-dehydropantoate + NADPH + H(+)</text>
        <dbReference type="Rhea" id="RHEA:16233"/>
        <dbReference type="ChEBI" id="CHEBI:11561"/>
        <dbReference type="ChEBI" id="CHEBI:15378"/>
        <dbReference type="ChEBI" id="CHEBI:15980"/>
        <dbReference type="ChEBI" id="CHEBI:57783"/>
        <dbReference type="ChEBI" id="CHEBI:58349"/>
        <dbReference type="EC" id="1.1.1.169"/>
    </reaction>
</comment>
<comment type="similarity">
    <text evidence="3 11">Belongs to the ketopantoate reductase family.</text>
</comment>
<evidence type="ECO:0000256" key="8">
    <source>
        <dbReference type="ARBA" id="ARBA00023002"/>
    </source>
</evidence>
<dbReference type="EMBL" id="BJYZ01000009">
    <property type="protein sequence ID" value="GEO38057.1"/>
    <property type="molecule type" value="Genomic_DNA"/>
</dbReference>
<name>A0A512DNL3_9PROT</name>
<feature type="domain" description="Ketopantoate reductase C-terminal" evidence="13">
    <location>
        <begin position="179"/>
        <end position="299"/>
    </location>
</feature>
<dbReference type="AlphaFoldDB" id="A0A512DNL3"/>
<evidence type="ECO:0000313" key="15">
    <source>
        <dbReference type="Proteomes" id="UP000321523"/>
    </source>
</evidence>
<dbReference type="FunFam" id="3.40.50.720:FF:000307">
    <property type="entry name" value="2-dehydropantoate 2-reductase"/>
    <property type="match status" value="1"/>
</dbReference>
<dbReference type="InterPro" id="IPR051402">
    <property type="entry name" value="KPR-Related"/>
</dbReference>
<dbReference type="GO" id="GO:0005737">
    <property type="term" value="C:cytoplasm"/>
    <property type="evidence" value="ECO:0007669"/>
    <property type="project" value="TreeGrafter"/>
</dbReference>
<evidence type="ECO:0000256" key="1">
    <source>
        <dbReference type="ARBA" id="ARBA00002919"/>
    </source>
</evidence>
<dbReference type="OrthoDB" id="247668at2"/>
<dbReference type="FunFam" id="1.10.1040.10:FF:000017">
    <property type="entry name" value="2-dehydropantoate 2-reductase"/>
    <property type="match status" value="1"/>
</dbReference>
<dbReference type="InterPro" id="IPR003710">
    <property type="entry name" value="ApbA"/>
</dbReference>
<comment type="caution">
    <text evidence="14">The sequence shown here is derived from an EMBL/GenBank/DDBJ whole genome shotgun (WGS) entry which is preliminary data.</text>
</comment>
<keyword evidence="8 11" id="KW-0560">Oxidoreductase</keyword>
<evidence type="ECO:0000256" key="9">
    <source>
        <dbReference type="ARBA" id="ARBA00032024"/>
    </source>
</evidence>
<evidence type="ECO:0000256" key="7">
    <source>
        <dbReference type="ARBA" id="ARBA00022857"/>
    </source>
</evidence>
<dbReference type="GO" id="GO:0008677">
    <property type="term" value="F:2-dehydropantoate 2-reductase activity"/>
    <property type="evidence" value="ECO:0007669"/>
    <property type="project" value="UniProtKB-EC"/>
</dbReference>
<accession>A0A512DNL3</accession>